<dbReference type="InterPro" id="IPR050913">
    <property type="entry name" value="AP2/ERF_ERF"/>
</dbReference>
<protein>
    <submittedName>
        <fullName evidence="9">Ethylene-responsive transcription factor ERF117-like</fullName>
    </submittedName>
</protein>
<dbReference type="InterPro" id="IPR016177">
    <property type="entry name" value="DNA-bd_dom_sf"/>
</dbReference>
<keyword evidence="5" id="KW-0539">Nucleus</keyword>
<keyword evidence="4" id="KW-0804">Transcription</keyword>
<name>A0A8B8LMB0_ABRPR</name>
<reference evidence="8" key="1">
    <citation type="journal article" date="2019" name="Toxins">
        <title>Detection of Abrin-Like and Prepropulchellin-Like Toxin Genes and Transcripts Using Whole Genome Sequencing and Full-Length Transcript Sequencing of Abrus precatorius.</title>
        <authorList>
            <person name="Hovde B.T."/>
            <person name="Daligault H.E."/>
            <person name="Hanschen E.R."/>
            <person name="Kunde Y.A."/>
            <person name="Johnson M.B."/>
            <person name="Starkenburg S.R."/>
            <person name="Johnson S.L."/>
        </authorList>
    </citation>
    <scope>NUCLEOTIDE SEQUENCE [LARGE SCALE GENOMIC DNA]</scope>
</reference>
<dbReference type="RefSeq" id="XP_027357390.1">
    <property type="nucleotide sequence ID" value="XM_027501589.1"/>
</dbReference>
<keyword evidence="3" id="KW-0238">DNA-binding</keyword>
<evidence type="ECO:0000256" key="2">
    <source>
        <dbReference type="ARBA" id="ARBA00023015"/>
    </source>
</evidence>
<dbReference type="Gene3D" id="3.30.730.10">
    <property type="entry name" value="AP2/ERF domain"/>
    <property type="match status" value="1"/>
</dbReference>
<dbReference type="KEGG" id="aprc:113866790"/>
<feature type="domain" description="AP2/ERF" evidence="7">
    <location>
        <begin position="165"/>
        <end position="225"/>
    </location>
</feature>
<dbReference type="CDD" id="cd00018">
    <property type="entry name" value="AP2"/>
    <property type="match status" value="1"/>
</dbReference>
<dbReference type="GeneID" id="113866790"/>
<evidence type="ECO:0000256" key="1">
    <source>
        <dbReference type="ARBA" id="ARBA00004123"/>
    </source>
</evidence>
<dbReference type="GO" id="GO:0005634">
    <property type="term" value="C:nucleus"/>
    <property type="evidence" value="ECO:0007669"/>
    <property type="project" value="UniProtKB-SubCell"/>
</dbReference>
<evidence type="ECO:0000256" key="5">
    <source>
        <dbReference type="ARBA" id="ARBA00023242"/>
    </source>
</evidence>
<dbReference type="PROSITE" id="PS51032">
    <property type="entry name" value="AP2_ERF"/>
    <property type="match status" value="1"/>
</dbReference>
<feature type="signal peptide" evidence="6">
    <location>
        <begin position="1"/>
        <end position="20"/>
    </location>
</feature>
<keyword evidence="2" id="KW-0805">Transcription regulation</keyword>
<evidence type="ECO:0000259" key="7">
    <source>
        <dbReference type="PROSITE" id="PS51032"/>
    </source>
</evidence>
<evidence type="ECO:0000313" key="8">
    <source>
        <dbReference type="Proteomes" id="UP000694853"/>
    </source>
</evidence>
<proteinExistence type="predicted"/>
<organism evidence="8 9">
    <name type="scientific">Abrus precatorius</name>
    <name type="common">Indian licorice</name>
    <name type="synonym">Glycine abrus</name>
    <dbReference type="NCBI Taxonomy" id="3816"/>
    <lineage>
        <taxon>Eukaryota</taxon>
        <taxon>Viridiplantae</taxon>
        <taxon>Streptophyta</taxon>
        <taxon>Embryophyta</taxon>
        <taxon>Tracheophyta</taxon>
        <taxon>Spermatophyta</taxon>
        <taxon>Magnoliopsida</taxon>
        <taxon>eudicotyledons</taxon>
        <taxon>Gunneridae</taxon>
        <taxon>Pentapetalae</taxon>
        <taxon>rosids</taxon>
        <taxon>fabids</taxon>
        <taxon>Fabales</taxon>
        <taxon>Fabaceae</taxon>
        <taxon>Papilionoideae</taxon>
        <taxon>50 kb inversion clade</taxon>
        <taxon>NPAAA clade</taxon>
        <taxon>indigoferoid/millettioid clade</taxon>
        <taxon>Abreae</taxon>
        <taxon>Abrus</taxon>
    </lineage>
</organism>
<keyword evidence="6" id="KW-0732">Signal</keyword>
<dbReference type="GO" id="GO:0003677">
    <property type="term" value="F:DNA binding"/>
    <property type="evidence" value="ECO:0007669"/>
    <property type="project" value="UniProtKB-KW"/>
</dbReference>
<feature type="chain" id="PRO_5034326385" evidence="6">
    <location>
        <begin position="21"/>
        <end position="363"/>
    </location>
</feature>
<dbReference type="GO" id="GO:0003700">
    <property type="term" value="F:DNA-binding transcription factor activity"/>
    <property type="evidence" value="ECO:0007669"/>
    <property type="project" value="InterPro"/>
</dbReference>
<evidence type="ECO:0000256" key="4">
    <source>
        <dbReference type="ARBA" id="ARBA00023163"/>
    </source>
</evidence>
<dbReference type="PANTHER" id="PTHR31194">
    <property type="entry name" value="SHN SHINE , DNA BINDING / TRANSCRIPTION FACTOR"/>
    <property type="match status" value="1"/>
</dbReference>
<dbReference type="Pfam" id="PF00847">
    <property type="entry name" value="AP2"/>
    <property type="match status" value="1"/>
</dbReference>
<keyword evidence="8" id="KW-1185">Reference proteome</keyword>
<accession>A0A8B8LMB0</accession>
<dbReference type="PANTHER" id="PTHR31194:SF187">
    <property type="entry name" value="ETHYLENE-RESPONSIVE TRANSCRIPTION FACTOR ERF118-LIKE"/>
    <property type="match status" value="1"/>
</dbReference>
<dbReference type="Proteomes" id="UP000694853">
    <property type="component" value="Unplaced"/>
</dbReference>
<evidence type="ECO:0000313" key="9">
    <source>
        <dbReference type="RefSeq" id="XP_027357390.1"/>
    </source>
</evidence>
<dbReference type="PRINTS" id="PR00367">
    <property type="entry name" value="ETHRSPELEMNT"/>
</dbReference>
<evidence type="ECO:0000256" key="3">
    <source>
        <dbReference type="ARBA" id="ARBA00023125"/>
    </source>
</evidence>
<dbReference type="SUPFAM" id="SSF54171">
    <property type="entry name" value="DNA-binding domain"/>
    <property type="match status" value="1"/>
</dbReference>
<evidence type="ECO:0000256" key="6">
    <source>
        <dbReference type="SAM" id="SignalP"/>
    </source>
</evidence>
<comment type="subcellular location">
    <subcellularLocation>
        <location evidence="1">Nucleus</location>
    </subcellularLocation>
</comment>
<reference evidence="9" key="2">
    <citation type="submission" date="2025-08" db="UniProtKB">
        <authorList>
            <consortium name="RefSeq"/>
        </authorList>
    </citation>
    <scope>IDENTIFICATION</scope>
    <source>
        <tissue evidence="9">Young leaves</tissue>
    </source>
</reference>
<dbReference type="OrthoDB" id="1276482at2759"/>
<dbReference type="SMART" id="SM00380">
    <property type="entry name" value="AP2"/>
    <property type="match status" value="1"/>
</dbReference>
<dbReference type="InterPro" id="IPR036955">
    <property type="entry name" value="AP2/ERF_dom_sf"/>
</dbReference>
<dbReference type="AlphaFoldDB" id="A0A8B8LMB0"/>
<gene>
    <name evidence="9" type="primary">LOC113866790</name>
</gene>
<sequence length="363" mass="40837">MSSLTALFAFLACGAPKLSGLLLSHSLCCASSHALCPFLSLCMQLRSLDQRHKWLTQLKILKQKMNSKRGKESVSTKEANLNTRRKIRVVYTDPDATDYSSEENDEFLSNGYQLNGGSKRIVKEFLVPYMPNKAEKSSQEDVNSEKFKANPGLFARRRNRRSSSIYRGVQRRKWGKYVAEIRDPFQGVRMWLGTFDTEEEAAMAYEKKKNEFELALRERDALASENAKEVLFHPSPSSVLDVSTTKGPLDINDTSGLVREKVKVETNCEGGGNDVVPVYSEDHSIQYLLEEPVMPSLTSLDFYSDVEKGAVLPGSDFYNFLDNDIKGGSIWNVEHGEGIIPPPVESSVDELAWIDETLNWECP</sequence>
<dbReference type="InterPro" id="IPR001471">
    <property type="entry name" value="AP2/ERF_dom"/>
</dbReference>